<accession>A0A9N9MPZ8</accession>
<dbReference type="CDD" id="cd09341">
    <property type="entry name" value="LIM2_Testin_like"/>
    <property type="match status" value="1"/>
</dbReference>
<evidence type="ECO:0000256" key="3">
    <source>
        <dbReference type="ARBA" id="ARBA00022723"/>
    </source>
</evidence>
<dbReference type="Pfam" id="PF00412">
    <property type="entry name" value="LIM"/>
    <property type="match status" value="3"/>
</dbReference>
<evidence type="ECO:0000256" key="4">
    <source>
        <dbReference type="ARBA" id="ARBA00022737"/>
    </source>
</evidence>
<reference evidence="9" key="1">
    <citation type="submission" date="2022-01" db="EMBL/GenBank/DDBJ databases">
        <authorList>
            <person name="King R."/>
        </authorList>
    </citation>
    <scope>NUCLEOTIDE SEQUENCE</scope>
</reference>
<dbReference type="CDD" id="cd09829">
    <property type="entry name" value="PET_testin"/>
    <property type="match status" value="1"/>
</dbReference>
<dbReference type="Proteomes" id="UP001152799">
    <property type="component" value="Chromosome 4"/>
</dbReference>
<feature type="region of interest" description="Disordered" evidence="7">
    <location>
        <begin position="309"/>
        <end position="345"/>
    </location>
</feature>
<keyword evidence="10" id="KW-1185">Reference proteome</keyword>
<dbReference type="FunFam" id="2.10.110.10:FF:000005">
    <property type="entry name" value="Testin isoform 1"/>
    <property type="match status" value="1"/>
</dbReference>
<dbReference type="EMBL" id="OU892280">
    <property type="protein sequence ID" value="CAG9767710.1"/>
    <property type="molecule type" value="Genomic_DNA"/>
</dbReference>
<keyword evidence="6" id="KW-0440">LIM domain</keyword>
<dbReference type="SUPFAM" id="SSF57716">
    <property type="entry name" value="Glucocorticoid receptor-like (DNA-binding domain)"/>
    <property type="match status" value="2"/>
</dbReference>
<dbReference type="InterPro" id="IPR001781">
    <property type="entry name" value="Znf_LIM"/>
</dbReference>
<dbReference type="InterPro" id="IPR010442">
    <property type="entry name" value="PET_domain"/>
</dbReference>
<dbReference type="GO" id="GO:0005737">
    <property type="term" value="C:cytoplasm"/>
    <property type="evidence" value="ECO:0007669"/>
    <property type="project" value="UniProtKB-SubCell"/>
</dbReference>
<comment type="subcellular location">
    <subcellularLocation>
        <location evidence="1">Cytoplasm</location>
    </subcellularLocation>
</comment>
<evidence type="ECO:0000256" key="5">
    <source>
        <dbReference type="ARBA" id="ARBA00022833"/>
    </source>
</evidence>
<dbReference type="PANTHER" id="PTHR24211">
    <property type="entry name" value="LIM DOMAIN-CONTAINING PROTEIN"/>
    <property type="match status" value="1"/>
</dbReference>
<feature type="compositionally biased region" description="Polar residues" evidence="7">
    <location>
        <begin position="309"/>
        <end position="321"/>
    </location>
</feature>
<sequence length="949" mass="107043">MSSEIIVSETPNWLNDLEAKREKRLKAKLGHEAGAGAPCLKCEDKCPGLDLHFWRKACKVCRCPKEDHDVPDDDIYGWAQFQLLGSKPNKIKTKIVLPGKNDEVELEWAPKGHKDTVDKYLKTLPPEALPVKGSQAAQERKQQLQKQIPVHDIDPALCHELNEDEVAKMEDYIAHIKNSSVGVGQIVNLSSVIKANLYNISPEEAHIIASRYSKGVPLSEIIKLQAGLAKNLENLTLKNKAPLPKMQENTNNIIEENLQNPLTANKFKDVTHPWYASASPTKGASNSQYSEKLNPKHAAIDEKLLQKTNFDPSKTPSQFLGYNTPGHRPDLPQYGFENPYFNQPEYFPNKHEIQSDPQFAKAPKSAKDLIYSMYDPSEGPVPKDQGKKLIDQKISGGYNPNETLTTYKHGPAVRGFDPETEKYSPEDSRYPKEITKTGKYVHDDPQLKHHGLRRFDPVTGKYIVEDQRNPQLMTEKGQIYGNMNNPELHGVTDFQSVTGKNPALIQGNTYEPETGKNSYEDQENHIRFKHNGVPKFDHETGKYIFEDQIHGQSFDTKTGKYMPENQNIPESVKPSEILSKHRGVPNYDPVTGKYIFEDQRDPKLLQGKTYNPKTGKYSSGDPQGSALGHHSLRRFDPITGKHIYEDPRHPEELYGNVIIDPKTGRYLSVDPTNPGDSSISGAKNSMSTLHPGHINVPEDYLEPHMVNIGAIQDINPDIRSATAELNPGFLNADEEISGDYSPESIREILNNIKLPDCHHCKKPFDENEFAVTIDRANMLFHSQCFKCAGCNQSLADNIYFYDKESNNVYCGRDYAKIRGIPRCSACDELIFTKEYCLAENATFHLKHFCCFQCDIPLAGQEYTLEEEKPYCLPCFETSKAASCGTCEKVIKPDEVGCQLNGVHFHAEDRCFRCIVCSVPLMGKKLLLRNDKLYCSHECFNQGKKVPFNC</sequence>
<evidence type="ECO:0000256" key="1">
    <source>
        <dbReference type="ARBA" id="ARBA00004496"/>
    </source>
</evidence>
<gene>
    <name evidence="9" type="ORF">CEUTPL_LOCUS8269</name>
</gene>
<feature type="region of interest" description="Disordered" evidence="7">
    <location>
        <begin position="400"/>
        <end position="430"/>
    </location>
</feature>
<dbReference type="PANTHER" id="PTHR24211:SF22">
    <property type="entry name" value="TESTIN"/>
    <property type="match status" value="1"/>
</dbReference>
<keyword evidence="2" id="KW-0963">Cytoplasm</keyword>
<proteinExistence type="predicted"/>
<feature type="domain" description="LIM zinc-binding" evidence="8">
    <location>
        <begin position="757"/>
        <end position="794"/>
    </location>
</feature>
<dbReference type="GO" id="GO:0008270">
    <property type="term" value="F:zinc ion binding"/>
    <property type="evidence" value="ECO:0007669"/>
    <property type="project" value="InterPro"/>
</dbReference>
<organism evidence="9 10">
    <name type="scientific">Ceutorhynchus assimilis</name>
    <name type="common">cabbage seed weevil</name>
    <dbReference type="NCBI Taxonomy" id="467358"/>
    <lineage>
        <taxon>Eukaryota</taxon>
        <taxon>Metazoa</taxon>
        <taxon>Ecdysozoa</taxon>
        <taxon>Arthropoda</taxon>
        <taxon>Hexapoda</taxon>
        <taxon>Insecta</taxon>
        <taxon>Pterygota</taxon>
        <taxon>Neoptera</taxon>
        <taxon>Endopterygota</taxon>
        <taxon>Coleoptera</taxon>
        <taxon>Polyphaga</taxon>
        <taxon>Cucujiformia</taxon>
        <taxon>Curculionidae</taxon>
        <taxon>Ceutorhynchinae</taxon>
        <taxon>Ceutorhynchus</taxon>
    </lineage>
</organism>
<keyword evidence="5" id="KW-0862">Zinc</keyword>
<dbReference type="SMART" id="SM00132">
    <property type="entry name" value="LIM"/>
    <property type="match status" value="3"/>
</dbReference>
<evidence type="ECO:0000259" key="8">
    <source>
        <dbReference type="PROSITE" id="PS00478"/>
    </source>
</evidence>
<evidence type="ECO:0000313" key="9">
    <source>
        <dbReference type="EMBL" id="CAG9767710.1"/>
    </source>
</evidence>
<evidence type="ECO:0000256" key="7">
    <source>
        <dbReference type="SAM" id="MobiDB-lite"/>
    </source>
</evidence>
<feature type="domain" description="LIM zinc-binding" evidence="8">
    <location>
        <begin position="823"/>
        <end position="857"/>
    </location>
</feature>
<keyword evidence="3" id="KW-0479">Metal-binding</keyword>
<feature type="compositionally biased region" description="Basic and acidic residues" evidence="7">
    <location>
        <begin position="416"/>
        <end position="430"/>
    </location>
</feature>
<dbReference type="Gene3D" id="2.10.110.10">
    <property type="entry name" value="Cysteine Rich Protein"/>
    <property type="match status" value="3"/>
</dbReference>
<dbReference type="AlphaFoldDB" id="A0A9N9MPZ8"/>
<name>A0A9N9MPZ8_9CUCU</name>
<dbReference type="InterPro" id="IPR047120">
    <property type="entry name" value="Pk/Esn/Tes"/>
</dbReference>
<keyword evidence="4" id="KW-0677">Repeat</keyword>
<evidence type="ECO:0000313" key="10">
    <source>
        <dbReference type="Proteomes" id="UP001152799"/>
    </source>
</evidence>
<protein>
    <recommendedName>
        <fullName evidence="8">LIM zinc-binding domain-containing protein</fullName>
    </recommendedName>
</protein>
<dbReference type="InterPro" id="IPR033724">
    <property type="entry name" value="PET_testin"/>
</dbReference>
<dbReference type="PROSITE" id="PS00478">
    <property type="entry name" value="LIM_DOMAIN_1"/>
    <property type="match status" value="2"/>
</dbReference>
<evidence type="ECO:0000256" key="6">
    <source>
        <dbReference type="ARBA" id="ARBA00023038"/>
    </source>
</evidence>
<evidence type="ECO:0000256" key="2">
    <source>
        <dbReference type="ARBA" id="ARBA00022490"/>
    </source>
</evidence>
<dbReference type="Pfam" id="PF06297">
    <property type="entry name" value="PET"/>
    <property type="match status" value="1"/>
</dbReference>
<dbReference type="OrthoDB" id="10069167at2759"/>